<protein>
    <recommendedName>
        <fullName evidence="3">TATA-binding protein interacting (TIP20) domain-containing protein</fullName>
    </recommendedName>
</protein>
<evidence type="ECO:0000313" key="1">
    <source>
        <dbReference type="EnsemblMetazoa" id="SMAR014915-PA"/>
    </source>
</evidence>
<dbReference type="OMA" id="NPLWEIR"/>
<dbReference type="HOGENOM" id="CLU_1412150_0_0_1"/>
<evidence type="ECO:0000313" key="2">
    <source>
        <dbReference type="Proteomes" id="UP000014500"/>
    </source>
</evidence>
<dbReference type="STRING" id="126957.T1JM35"/>
<reference evidence="2" key="1">
    <citation type="submission" date="2011-05" db="EMBL/GenBank/DDBJ databases">
        <authorList>
            <person name="Richards S.R."/>
            <person name="Qu J."/>
            <person name="Jiang H."/>
            <person name="Jhangiani S.N."/>
            <person name="Agravi P."/>
            <person name="Goodspeed R."/>
            <person name="Gross S."/>
            <person name="Mandapat C."/>
            <person name="Jackson L."/>
            <person name="Mathew T."/>
            <person name="Pu L."/>
            <person name="Thornton R."/>
            <person name="Saada N."/>
            <person name="Wilczek-Boney K.B."/>
            <person name="Lee S."/>
            <person name="Kovar C."/>
            <person name="Wu Y."/>
            <person name="Scherer S.E."/>
            <person name="Worley K.C."/>
            <person name="Muzny D.M."/>
            <person name="Gibbs R."/>
        </authorList>
    </citation>
    <scope>NUCLEOTIDE SEQUENCE</scope>
    <source>
        <strain evidence="2">Brora</strain>
    </source>
</reference>
<dbReference type="EnsemblMetazoa" id="SMAR014915-RA">
    <property type="protein sequence ID" value="SMAR014915-PA"/>
    <property type="gene ID" value="SMAR014915"/>
</dbReference>
<dbReference type="InterPro" id="IPR044972">
    <property type="entry name" value="Mot1"/>
</dbReference>
<dbReference type="GO" id="GO:0017025">
    <property type="term" value="F:TBP-class protein binding"/>
    <property type="evidence" value="ECO:0007669"/>
    <property type="project" value="InterPro"/>
</dbReference>
<reference evidence="1" key="2">
    <citation type="submission" date="2015-02" db="UniProtKB">
        <authorList>
            <consortium name="EnsemblMetazoa"/>
        </authorList>
    </citation>
    <scope>IDENTIFICATION</scope>
</reference>
<dbReference type="EMBL" id="AFFK01015452">
    <property type="status" value="NOT_ANNOTATED_CDS"/>
    <property type="molecule type" value="Genomic_DNA"/>
</dbReference>
<accession>T1JM35</accession>
<dbReference type="GO" id="GO:0016887">
    <property type="term" value="F:ATP hydrolysis activity"/>
    <property type="evidence" value="ECO:0007669"/>
    <property type="project" value="InterPro"/>
</dbReference>
<proteinExistence type="predicted"/>
<dbReference type="PANTHER" id="PTHR36498:SF1">
    <property type="entry name" value="TATA-BINDING PROTEIN-ASSOCIATED FACTOR 172"/>
    <property type="match status" value="1"/>
</dbReference>
<keyword evidence="2" id="KW-1185">Reference proteome</keyword>
<dbReference type="AlphaFoldDB" id="T1JM35"/>
<dbReference type="Gene3D" id="1.25.10.10">
    <property type="entry name" value="Leucine-rich Repeat Variant"/>
    <property type="match status" value="1"/>
</dbReference>
<dbReference type="PANTHER" id="PTHR36498">
    <property type="entry name" value="TATA-BINDING PROTEIN-ASSOCIATED FACTOR 172"/>
    <property type="match status" value="1"/>
</dbReference>
<evidence type="ECO:0008006" key="3">
    <source>
        <dbReference type="Google" id="ProtNLM"/>
    </source>
</evidence>
<sequence length="193" mass="21446">VGEWPFETFCDKLSHDLFNPLWEIRHGSATALREIVRIHGKGAGKCADLSSYQQNAVNQLWLEDLSLRLICVLALDRFGDFLADQVVAPVRETCAQTLAAVLSIMDEDSVRGVSHVLLQLIEQKEWEARHGGLLGLKYLLAVRKEMTGELLVLVFNPLFKGLQDEVDDVCAVAASAFVPVVTDIILQLSDKVF</sequence>
<dbReference type="InterPro" id="IPR016024">
    <property type="entry name" value="ARM-type_fold"/>
</dbReference>
<name>T1JM35_STRMM</name>
<dbReference type="InterPro" id="IPR011989">
    <property type="entry name" value="ARM-like"/>
</dbReference>
<organism evidence="1 2">
    <name type="scientific">Strigamia maritima</name>
    <name type="common">European centipede</name>
    <name type="synonym">Geophilus maritimus</name>
    <dbReference type="NCBI Taxonomy" id="126957"/>
    <lineage>
        <taxon>Eukaryota</taxon>
        <taxon>Metazoa</taxon>
        <taxon>Ecdysozoa</taxon>
        <taxon>Arthropoda</taxon>
        <taxon>Myriapoda</taxon>
        <taxon>Chilopoda</taxon>
        <taxon>Pleurostigmophora</taxon>
        <taxon>Geophilomorpha</taxon>
        <taxon>Linotaeniidae</taxon>
        <taxon>Strigamia</taxon>
    </lineage>
</organism>
<dbReference type="SUPFAM" id="SSF48371">
    <property type="entry name" value="ARM repeat"/>
    <property type="match status" value="1"/>
</dbReference>
<dbReference type="eggNOG" id="KOG0392">
    <property type="taxonomic scope" value="Eukaryota"/>
</dbReference>
<dbReference type="Proteomes" id="UP000014500">
    <property type="component" value="Unassembled WGS sequence"/>
</dbReference>
<dbReference type="GO" id="GO:0003677">
    <property type="term" value="F:DNA binding"/>
    <property type="evidence" value="ECO:0007669"/>
    <property type="project" value="InterPro"/>
</dbReference>